<evidence type="ECO:0000259" key="4">
    <source>
        <dbReference type="PROSITE" id="PS50043"/>
    </source>
</evidence>
<reference evidence="6" key="1">
    <citation type="submission" date="2023-07" db="EMBL/GenBank/DDBJ databases">
        <title>Defluviimonas sediminis sp. nov., isolated from mangrove sediment.</title>
        <authorList>
            <person name="Liu L."/>
            <person name="Li J."/>
            <person name="Huang Y."/>
            <person name="Pan J."/>
            <person name="Li M."/>
        </authorList>
    </citation>
    <scope>NUCLEOTIDE SEQUENCE [LARGE SCALE GENOMIC DNA]</scope>
    <source>
        <strain evidence="6">FT324</strain>
    </source>
</reference>
<name>A0ABT2NGQ2_9RHOB</name>
<feature type="domain" description="HTH luxR-type" evidence="4">
    <location>
        <begin position="195"/>
        <end position="260"/>
    </location>
</feature>
<protein>
    <submittedName>
        <fullName evidence="5">Helix-turn-helix transcriptional regulator</fullName>
    </submittedName>
</protein>
<dbReference type="SMART" id="SM00421">
    <property type="entry name" value="HTH_LUXR"/>
    <property type="match status" value="1"/>
</dbReference>
<accession>A0ABT2NGQ2</accession>
<sequence>MYLKTSLPSVTTEEALGAAIDAVGRAEFMPAVLDYLRTLAPFHGCLALLFESDKRPVHVYDNVRAERRAVVIDRYLDGAYLLDPFREYFLNSRGDAVARLREVAPDRFRNSTYYQSYYSHIRLRDEIGLFVGLANGKTLFFSIAPVDAEREFSQGDVRALRRALPVLSALCRRHFDRYDHGEAGTLSVNVEEVLTAGAGACLSRREGQIAALILKGHSTEAIARLIGISGGTVKLHRKNIYRKLHISSQGELFNLLLSELAKP</sequence>
<evidence type="ECO:0000256" key="3">
    <source>
        <dbReference type="ARBA" id="ARBA00023163"/>
    </source>
</evidence>
<keyword evidence="6" id="KW-1185">Reference proteome</keyword>
<keyword evidence="1" id="KW-0805">Transcription regulation</keyword>
<dbReference type="EMBL" id="JAOCQF010000001">
    <property type="protein sequence ID" value="MCT8328098.1"/>
    <property type="molecule type" value="Genomic_DNA"/>
</dbReference>
<dbReference type="PANTHER" id="PTHR44688:SF16">
    <property type="entry name" value="DNA-BINDING TRANSCRIPTIONAL ACTIVATOR DEVR_DOSR"/>
    <property type="match status" value="1"/>
</dbReference>
<dbReference type="RefSeq" id="WP_261493544.1">
    <property type="nucleotide sequence ID" value="NZ_JAOCQF010000001.1"/>
</dbReference>
<comment type="caution">
    <text evidence="5">The sequence shown here is derived from an EMBL/GenBank/DDBJ whole genome shotgun (WGS) entry which is preliminary data.</text>
</comment>
<evidence type="ECO:0000256" key="2">
    <source>
        <dbReference type="ARBA" id="ARBA00023125"/>
    </source>
</evidence>
<dbReference type="InterPro" id="IPR000792">
    <property type="entry name" value="Tscrpt_reg_LuxR_C"/>
</dbReference>
<dbReference type="PANTHER" id="PTHR44688">
    <property type="entry name" value="DNA-BINDING TRANSCRIPTIONAL ACTIVATOR DEVR_DOSR"/>
    <property type="match status" value="1"/>
</dbReference>
<dbReference type="InterPro" id="IPR036388">
    <property type="entry name" value="WH-like_DNA-bd_sf"/>
</dbReference>
<organism evidence="5 6">
    <name type="scientific">Albidovulum sediminis</name>
    <dbReference type="NCBI Taxonomy" id="3066345"/>
    <lineage>
        <taxon>Bacteria</taxon>
        <taxon>Pseudomonadati</taxon>
        <taxon>Pseudomonadota</taxon>
        <taxon>Alphaproteobacteria</taxon>
        <taxon>Rhodobacterales</taxon>
        <taxon>Paracoccaceae</taxon>
        <taxon>Albidovulum</taxon>
    </lineage>
</organism>
<proteinExistence type="predicted"/>
<dbReference type="Proteomes" id="UP001205601">
    <property type="component" value="Unassembled WGS sequence"/>
</dbReference>
<dbReference type="CDD" id="cd06170">
    <property type="entry name" value="LuxR_C_like"/>
    <property type="match status" value="1"/>
</dbReference>
<evidence type="ECO:0000313" key="6">
    <source>
        <dbReference type="Proteomes" id="UP001205601"/>
    </source>
</evidence>
<dbReference type="PRINTS" id="PR00038">
    <property type="entry name" value="HTHLUXR"/>
</dbReference>
<dbReference type="PROSITE" id="PS00622">
    <property type="entry name" value="HTH_LUXR_1"/>
    <property type="match status" value="1"/>
</dbReference>
<keyword evidence="2" id="KW-0238">DNA-binding</keyword>
<dbReference type="Gene3D" id="1.10.10.10">
    <property type="entry name" value="Winged helix-like DNA-binding domain superfamily/Winged helix DNA-binding domain"/>
    <property type="match status" value="1"/>
</dbReference>
<gene>
    <name evidence="5" type="ORF">N5I32_01070</name>
</gene>
<evidence type="ECO:0000256" key="1">
    <source>
        <dbReference type="ARBA" id="ARBA00023015"/>
    </source>
</evidence>
<dbReference type="InterPro" id="IPR016032">
    <property type="entry name" value="Sig_transdc_resp-reg_C-effctor"/>
</dbReference>
<keyword evidence="3" id="KW-0804">Transcription</keyword>
<dbReference type="SUPFAM" id="SSF46894">
    <property type="entry name" value="C-terminal effector domain of the bipartite response regulators"/>
    <property type="match status" value="1"/>
</dbReference>
<evidence type="ECO:0000313" key="5">
    <source>
        <dbReference type="EMBL" id="MCT8328098.1"/>
    </source>
</evidence>
<dbReference type="PROSITE" id="PS50043">
    <property type="entry name" value="HTH_LUXR_2"/>
    <property type="match status" value="1"/>
</dbReference>
<dbReference type="Pfam" id="PF00196">
    <property type="entry name" value="GerE"/>
    <property type="match status" value="1"/>
</dbReference>